<feature type="non-terminal residue" evidence="1">
    <location>
        <position position="1"/>
    </location>
</feature>
<protein>
    <recommendedName>
        <fullName evidence="3">Glycosyltransferase family 2 protein</fullName>
    </recommendedName>
</protein>
<dbReference type="RefSeq" id="WP_218964362.1">
    <property type="nucleotide sequence ID" value="NZ_LAHC01000049.1"/>
</dbReference>
<evidence type="ECO:0008006" key="3">
    <source>
        <dbReference type="Google" id="ProtNLM"/>
    </source>
</evidence>
<gene>
    <name evidence="1" type="ORF">VF04_19115</name>
</gene>
<proteinExistence type="predicted"/>
<name>A0ABX4KJZ1_NOSLI</name>
<evidence type="ECO:0000313" key="2">
    <source>
        <dbReference type="Proteomes" id="UP000222523"/>
    </source>
</evidence>
<accession>A0ABX4KJZ1</accession>
<dbReference type="Proteomes" id="UP000222523">
    <property type="component" value="Unassembled WGS sequence"/>
</dbReference>
<sequence length="61" mass="7341">IKKGMIYKLSNTQKIRAIFRLVKISAKNLKDNNSNFLIHPYKKRVKLIFLIIFISNFKRKF</sequence>
<keyword evidence="2" id="KW-1185">Reference proteome</keyword>
<comment type="caution">
    <text evidence="1">The sequence shown here is derived from an EMBL/GenBank/DDBJ whole genome shotgun (WGS) entry which is preliminary data.</text>
</comment>
<dbReference type="EMBL" id="LAHC01000049">
    <property type="protein sequence ID" value="PHJ95311.1"/>
    <property type="molecule type" value="Genomic_DNA"/>
</dbReference>
<organism evidence="1 2">
    <name type="scientific">Nostoc linckia z7</name>
    <dbReference type="NCBI Taxonomy" id="1628745"/>
    <lineage>
        <taxon>Bacteria</taxon>
        <taxon>Bacillati</taxon>
        <taxon>Cyanobacteriota</taxon>
        <taxon>Cyanophyceae</taxon>
        <taxon>Nostocales</taxon>
        <taxon>Nostocaceae</taxon>
        <taxon>Nostoc</taxon>
    </lineage>
</organism>
<evidence type="ECO:0000313" key="1">
    <source>
        <dbReference type="EMBL" id="PHJ95311.1"/>
    </source>
</evidence>
<reference evidence="1 2" key="1">
    <citation type="submission" date="2015-02" db="EMBL/GenBank/DDBJ databases">
        <title>Nostoc linckia genome annotation.</title>
        <authorList>
            <person name="Zhou Z."/>
        </authorList>
    </citation>
    <scope>NUCLEOTIDE SEQUENCE [LARGE SCALE GENOMIC DNA]</scope>
    <source>
        <strain evidence="2">z7</strain>
    </source>
</reference>